<dbReference type="EMBL" id="JBHPBY010000331">
    <property type="protein sequence ID" value="MFC1852562.1"/>
    <property type="molecule type" value="Genomic_DNA"/>
</dbReference>
<feature type="transmembrane region" description="Helical" evidence="6">
    <location>
        <begin position="228"/>
        <end position="249"/>
    </location>
</feature>
<keyword evidence="8" id="KW-1185">Reference proteome</keyword>
<sequence>IKFRQIAVYLKIMLTERTKIEIIFFIFLFLISIIALLWLLRSFVSDFVFSFILVGLFYPLFDWLKHKLGNRKRLASGLVCFLIIIIVFGPVSFLVSSISVQAASIYQSSISTMNIETIQSFLFGDNLIARNLKRTAENFNLEYTPEKLQETVITVVKWMGKFLYDQVNALFSNILRFLYHFSVMILITFFLFVDGERFKEYLFHLSPLRTVEEERITQKFMEVSKGILLGNGISAMIQGVFAGFAFYLSGIPSSIFWGTVMSIMAFLPIIGISLIFIPASLFLFISQHYVSAIILFIFCIALSLFTENIVKTTLIGSKVKMHTLLVFLSILGGLSYFGILGILYGPLIVTFFITFAELYEQQYKIIVTLPVTKYEENSEDNKGENL</sequence>
<evidence type="ECO:0000313" key="7">
    <source>
        <dbReference type="EMBL" id="MFC1852562.1"/>
    </source>
</evidence>
<keyword evidence="4 6" id="KW-1133">Transmembrane helix</keyword>
<evidence type="ECO:0000256" key="4">
    <source>
        <dbReference type="ARBA" id="ARBA00022989"/>
    </source>
</evidence>
<keyword evidence="5 6" id="KW-0472">Membrane</keyword>
<feature type="transmembrane region" description="Helical" evidence="6">
    <location>
        <begin position="20"/>
        <end position="41"/>
    </location>
</feature>
<feature type="transmembrane region" description="Helical" evidence="6">
    <location>
        <begin position="76"/>
        <end position="98"/>
    </location>
</feature>
<dbReference type="PANTHER" id="PTHR21716:SF4">
    <property type="entry name" value="TRANSMEMBRANE PROTEIN 245"/>
    <property type="match status" value="1"/>
</dbReference>
<comment type="caution">
    <text evidence="7">The sequence shown here is derived from an EMBL/GenBank/DDBJ whole genome shotgun (WGS) entry which is preliminary data.</text>
</comment>
<feature type="non-terminal residue" evidence="7">
    <location>
        <position position="1"/>
    </location>
</feature>
<dbReference type="InterPro" id="IPR002549">
    <property type="entry name" value="AI-2E-like"/>
</dbReference>
<accession>A0ABV6Z287</accession>
<feature type="transmembrane region" description="Helical" evidence="6">
    <location>
        <begin position="47"/>
        <end position="64"/>
    </location>
</feature>
<comment type="similarity">
    <text evidence="2">Belongs to the autoinducer-2 exporter (AI-2E) (TC 2.A.86) family.</text>
</comment>
<feature type="transmembrane region" description="Helical" evidence="6">
    <location>
        <begin position="255"/>
        <end position="277"/>
    </location>
</feature>
<evidence type="ECO:0000313" key="8">
    <source>
        <dbReference type="Proteomes" id="UP001594351"/>
    </source>
</evidence>
<evidence type="ECO:0000256" key="6">
    <source>
        <dbReference type="SAM" id="Phobius"/>
    </source>
</evidence>
<dbReference type="Pfam" id="PF01594">
    <property type="entry name" value="AI-2E_transport"/>
    <property type="match status" value="1"/>
</dbReference>
<comment type="subcellular location">
    <subcellularLocation>
        <location evidence="1">Membrane</location>
        <topology evidence="1">Multi-pass membrane protein</topology>
    </subcellularLocation>
</comment>
<evidence type="ECO:0000256" key="1">
    <source>
        <dbReference type="ARBA" id="ARBA00004141"/>
    </source>
</evidence>
<evidence type="ECO:0000256" key="3">
    <source>
        <dbReference type="ARBA" id="ARBA00022692"/>
    </source>
</evidence>
<name>A0ABV6Z287_UNCC1</name>
<feature type="transmembrane region" description="Helical" evidence="6">
    <location>
        <begin position="289"/>
        <end position="306"/>
    </location>
</feature>
<protein>
    <submittedName>
        <fullName evidence="7">AI-2E family transporter</fullName>
    </submittedName>
</protein>
<feature type="transmembrane region" description="Helical" evidence="6">
    <location>
        <begin position="174"/>
        <end position="193"/>
    </location>
</feature>
<dbReference type="PANTHER" id="PTHR21716">
    <property type="entry name" value="TRANSMEMBRANE PROTEIN"/>
    <property type="match status" value="1"/>
</dbReference>
<organism evidence="7 8">
    <name type="scientific">candidate division CSSED10-310 bacterium</name>
    <dbReference type="NCBI Taxonomy" id="2855610"/>
    <lineage>
        <taxon>Bacteria</taxon>
        <taxon>Bacteria division CSSED10-310</taxon>
    </lineage>
</organism>
<reference evidence="7 8" key="1">
    <citation type="submission" date="2024-09" db="EMBL/GenBank/DDBJ databases">
        <title>Laminarin stimulates single cell rates of sulfate reduction while oxygen inhibits transcriptomic activity in coastal marine sediment.</title>
        <authorList>
            <person name="Lindsay M."/>
            <person name="Orcutt B."/>
            <person name="Emerson D."/>
            <person name="Stepanauskas R."/>
            <person name="D'Angelo T."/>
        </authorList>
    </citation>
    <scope>NUCLEOTIDE SEQUENCE [LARGE SCALE GENOMIC DNA]</scope>
    <source>
        <strain evidence="7">SAG AM-311-K15</strain>
    </source>
</reference>
<keyword evidence="3 6" id="KW-0812">Transmembrane</keyword>
<feature type="transmembrane region" description="Helical" evidence="6">
    <location>
        <begin position="326"/>
        <end position="355"/>
    </location>
</feature>
<evidence type="ECO:0000256" key="2">
    <source>
        <dbReference type="ARBA" id="ARBA00009773"/>
    </source>
</evidence>
<evidence type="ECO:0000256" key="5">
    <source>
        <dbReference type="ARBA" id="ARBA00023136"/>
    </source>
</evidence>
<gene>
    <name evidence="7" type="ORF">ACFL27_20385</name>
</gene>
<dbReference type="Proteomes" id="UP001594351">
    <property type="component" value="Unassembled WGS sequence"/>
</dbReference>
<proteinExistence type="inferred from homology"/>